<keyword evidence="1" id="KW-0175">Coiled coil</keyword>
<evidence type="ECO:0000313" key="2">
    <source>
        <dbReference type="EMBL" id="CAG27160.1"/>
    </source>
</evidence>
<reference evidence="2 3" key="2">
    <citation type="journal article" date="2003" name="Res. Microbiol.">
        <title>Myoviridae bacteriophages of Pseudomonas aeruginosa: a long and complex evolutionary pathway.</title>
        <authorList>
            <person name="Krylov V.N."/>
            <person name="Pleteneva E.A."/>
            <person name="Bourkalsteva M.V."/>
            <person name="Shaburova O.V."/>
            <person name="Volckaert G."/>
            <person name="Sykilinda N.N."/>
            <person name="Kurochkina L.P."/>
            <person name="Mesyanzhinov V.V."/>
        </authorList>
    </citation>
    <scope>NUCLEOTIDE SEQUENCE [LARGE SCALE GENOMIC DNA]</scope>
</reference>
<dbReference type="GeneID" id="5176745"/>
<dbReference type="RefSeq" id="YP_418099.1">
    <property type="nucleotide sequence ID" value="NC_007623.1"/>
</dbReference>
<reference evidence="2 3" key="4">
    <citation type="journal article" date="2005" name="J. Mol. Biol.">
        <title>Genome comparison of Pseudomonas aeruginosa large phages.</title>
        <authorList>
            <person name="Hertveldt K."/>
            <person name="Lavigne R."/>
            <person name="Pleteneva E."/>
            <person name="Sernova N."/>
            <person name="Kurochkina L."/>
            <person name="Korchevskii R."/>
            <person name="Robben J."/>
            <person name="Mesyanzhinov V."/>
            <person name="Krylov V.N."/>
            <person name="Volckaert G."/>
        </authorList>
    </citation>
    <scope>NUCLEOTIDE SEQUENCE</scope>
</reference>
<name>Q2Z115_9CAUD</name>
<keyword evidence="3" id="KW-1185">Reference proteome</keyword>
<sequence length="468" mass="51022">MNAAYRLGLLGMILGEVGKDVLSEEKTPELVNYLEKHGVSQLTEEHIMGQIVNTLNIISREFDYYDASELKVNTVLDRYLKETLSSIENGIYQFPRDISMLICSLGNKGGAFTETEGVGELISTGKGLVNYLLEQDEGSLRNTPAEVYSATARKLEYIDKILSLVDIFVTSRQGLLAGLEEYAPMDYTYLHPIEVNHWGVPGLECAGGDTCECGCVLDHPLHVLQGLEDYLDGIQSTDRDYFLTVAEMNGVKLRSIEGSEGQVFDSIKAVARNAYQAALSGWEQLKAWYESSEKEKADNDAVAKTGEDNKKAVQTMPTKNVTINDKAREGIKTLAEKVDVSGAMSQVVNRLRTPTDVGGVIDGLLGLLKKEEVNGEKLRADKKAVDTTLAELRKASQQTSGNDEDKEAVSAAKAAVQETVKAAKEAVAEAKKKIGEHDKLVKGLRKAIKGITPHIFIKEGGNTGGTNT</sequence>
<evidence type="ECO:0000256" key="1">
    <source>
        <dbReference type="SAM" id="Coils"/>
    </source>
</evidence>
<dbReference type="EMBL" id="AJ697969">
    <property type="protein sequence ID" value="CAG27160.1"/>
    <property type="molecule type" value="Genomic_DNA"/>
</dbReference>
<reference evidence="2 3" key="3">
    <citation type="journal article" date="2004" name="Bioinformatics">
        <title>PHIRE, a deterministic approach to reveal regulatory elements in bacteriophage genomes.</title>
        <authorList>
            <person name="Lavigne R."/>
            <person name="Sun W.D."/>
            <person name="Volckaert G."/>
        </authorList>
    </citation>
    <scope>NUCLEOTIDE SEQUENCE [LARGE SCALE GENOMIC DNA]</scope>
</reference>
<accession>Q2Z115</accession>
<organism evidence="2 3">
    <name type="scientific">Pseudomonas phage EL</name>
    <dbReference type="NCBI Taxonomy" id="273133"/>
    <lineage>
        <taxon>Viruses</taxon>
        <taxon>Duplodnaviria</taxon>
        <taxon>Heunggongvirae</taxon>
        <taxon>Uroviricota</taxon>
        <taxon>Caudoviricetes</taxon>
        <taxon>Chimalliviridae</taxon>
        <taxon>Elvirus</taxon>
        <taxon>Elvirus EL</taxon>
    </lineage>
</organism>
<dbReference type="Proteomes" id="UP000001239">
    <property type="component" value="Segment"/>
</dbReference>
<proteinExistence type="predicted"/>
<dbReference type="KEGG" id="vg:5176745"/>
<feature type="coiled-coil region" evidence="1">
    <location>
        <begin position="413"/>
        <end position="440"/>
    </location>
</feature>
<reference evidence="2 3" key="1">
    <citation type="journal article" date="2002" name="Genetika">
        <title>Phenogenetic characterization of a group of giant Phi KZ-like bacteriophages of Pseudomonas aeruginosa].</title>
        <authorList>
            <person name="Burkal'tseva M.V."/>
            <person name="Krylov V.N."/>
            <person name="Pleteneva E.A."/>
            <person name="Shaburova O.V."/>
            <person name="Krylov S.V."/>
            <person name="Volckaert G."/>
            <person name="Sykilinda N.N."/>
            <person name="Kurochkina L.P."/>
            <person name="Mesyanzhinov V.V."/>
        </authorList>
    </citation>
    <scope>NUCLEOTIDE SEQUENCE [LARGE SCALE GENOMIC DNA]</scope>
</reference>
<evidence type="ECO:0000313" key="3">
    <source>
        <dbReference type="Proteomes" id="UP000001239"/>
    </source>
</evidence>
<protein>
    <submittedName>
        <fullName evidence="2">Uncharacterized protein</fullName>
    </submittedName>
</protein>